<dbReference type="AlphaFoldDB" id="A0A9P6ZF58"/>
<proteinExistence type="predicted"/>
<organism evidence="1 2">
    <name type="scientific">Suillus placidus</name>
    <dbReference type="NCBI Taxonomy" id="48579"/>
    <lineage>
        <taxon>Eukaryota</taxon>
        <taxon>Fungi</taxon>
        <taxon>Dikarya</taxon>
        <taxon>Basidiomycota</taxon>
        <taxon>Agaricomycotina</taxon>
        <taxon>Agaricomycetes</taxon>
        <taxon>Agaricomycetidae</taxon>
        <taxon>Boletales</taxon>
        <taxon>Suillineae</taxon>
        <taxon>Suillaceae</taxon>
        <taxon>Suillus</taxon>
    </lineage>
</organism>
<dbReference type="EMBL" id="JABBWD010000184">
    <property type="protein sequence ID" value="KAG1762998.1"/>
    <property type="molecule type" value="Genomic_DNA"/>
</dbReference>
<sequence length="150" mass="16690">MPRGHYGRDEGSTSEFLAQLRRGEDLNEAKVFGPYNPTGWSGNAQTVISFDRASSHDTTFPPANAEELDTASLPNFDDFPTQTKRLKACALFASHTCDIPEAEYQQMPHYTDVSNTDLPAELFPKYTTISYALSRCAQVPSVFLYVIDTV</sequence>
<evidence type="ECO:0000313" key="1">
    <source>
        <dbReference type="EMBL" id="KAG1762998.1"/>
    </source>
</evidence>
<dbReference type="Proteomes" id="UP000714275">
    <property type="component" value="Unassembled WGS sequence"/>
</dbReference>
<keyword evidence="2" id="KW-1185">Reference proteome</keyword>
<dbReference type="OrthoDB" id="10256289at2759"/>
<gene>
    <name evidence="1" type="ORF">EV702DRAFT_1205893</name>
</gene>
<protein>
    <submittedName>
        <fullName evidence="1">Uncharacterized protein</fullName>
    </submittedName>
</protein>
<reference evidence="1" key="1">
    <citation type="journal article" date="2020" name="New Phytol.">
        <title>Comparative genomics reveals dynamic genome evolution in host specialist ectomycorrhizal fungi.</title>
        <authorList>
            <person name="Lofgren L.A."/>
            <person name="Nguyen N.H."/>
            <person name="Vilgalys R."/>
            <person name="Ruytinx J."/>
            <person name="Liao H.L."/>
            <person name="Branco S."/>
            <person name="Kuo A."/>
            <person name="LaButti K."/>
            <person name="Lipzen A."/>
            <person name="Andreopoulos W."/>
            <person name="Pangilinan J."/>
            <person name="Riley R."/>
            <person name="Hundley H."/>
            <person name="Na H."/>
            <person name="Barry K."/>
            <person name="Grigoriev I.V."/>
            <person name="Stajich J.E."/>
            <person name="Kennedy P.G."/>
        </authorList>
    </citation>
    <scope>NUCLEOTIDE SEQUENCE</scope>
    <source>
        <strain evidence="1">DOB743</strain>
    </source>
</reference>
<comment type="caution">
    <text evidence="1">The sequence shown here is derived from an EMBL/GenBank/DDBJ whole genome shotgun (WGS) entry which is preliminary data.</text>
</comment>
<evidence type="ECO:0000313" key="2">
    <source>
        <dbReference type="Proteomes" id="UP000714275"/>
    </source>
</evidence>
<accession>A0A9P6ZF58</accession>
<name>A0A9P6ZF58_9AGAM</name>